<accession>X5H524</accession>
<name>X5H524_9RICK</name>
<gene>
    <name evidence="1" type="ORF">NHE_0744</name>
</gene>
<dbReference type="Proteomes" id="UP000023755">
    <property type="component" value="Chromosome"/>
</dbReference>
<dbReference type="AlphaFoldDB" id="X5H524"/>
<protein>
    <submittedName>
        <fullName evidence="1">Uncharacterized protein</fullName>
    </submittedName>
</protein>
<evidence type="ECO:0000313" key="1">
    <source>
        <dbReference type="EMBL" id="AHX11676.1"/>
    </source>
</evidence>
<dbReference type="RefSeq" id="WP_156927354.1">
    <property type="nucleotide sequence ID" value="NZ_CP007481.1"/>
</dbReference>
<sequence length="55" mass="5829">MNTIILKSKQMVQGVRCPGVVHNLISIVVAIYNGFAEIFNEAGVLGIKASSLNGL</sequence>
<proteinExistence type="predicted"/>
<reference evidence="1 2" key="1">
    <citation type="submission" date="2014-03" db="EMBL/GenBank/DDBJ databases">
        <title>Sequencing and Comparison of Genomes and Transcriptome Profiles of Human Ehrlichiosis Agents.</title>
        <authorList>
            <person name="Lin M."/>
            <person name="Daugherty S.C."/>
            <person name="Nagaraj S."/>
            <person name="Cheng Z."/>
            <person name="Xiong Q."/>
            <person name="Lin F.-Y."/>
            <person name="Sengamalay N."/>
            <person name="Ott S."/>
            <person name="Godinez A."/>
            <person name="Tallon L.J."/>
            <person name="Sadzewicz L."/>
            <person name="Fraser C.M."/>
            <person name="Dunning Hotopp J.C."/>
            <person name="Rikihisa Y."/>
        </authorList>
    </citation>
    <scope>NUCLEOTIDE SEQUENCE [LARGE SCALE GENOMIC DNA]</scope>
    <source>
        <strain evidence="1 2">Oregon</strain>
    </source>
</reference>
<dbReference type="HOGENOM" id="CLU_3027652_0_0_5"/>
<dbReference type="STRING" id="1286528.NHE_0744"/>
<keyword evidence="2" id="KW-1185">Reference proteome</keyword>
<organism evidence="1 2">
    <name type="scientific">Neorickettsia helminthoeca str. Oregon</name>
    <dbReference type="NCBI Taxonomy" id="1286528"/>
    <lineage>
        <taxon>Bacteria</taxon>
        <taxon>Pseudomonadati</taxon>
        <taxon>Pseudomonadota</taxon>
        <taxon>Alphaproteobacteria</taxon>
        <taxon>Rickettsiales</taxon>
        <taxon>Anaplasmataceae</taxon>
        <taxon>Neorickettsia</taxon>
    </lineage>
</organism>
<dbReference type="EMBL" id="CP007481">
    <property type="protein sequence ID" value="AHX11676.1"/>
    <property type="molecule type" value="Genomic_DNA"/>
</dbReference>
<dbReference type="KEGG" id="nhm:NHE_0744"/>
<evidence type="ECO:0000313" key="2">
    <source>
        <dbReference type="Proteomes" id="UP000023755"/>
    </source>
</evidence>